<dbReference type="InterPro" id="IPR004089">
    <property type="entry name" value="MCPsignal_dom"/>
</dbReference>
<dbReference type="CDD" id="cd00130">
    <property type="entry name" value="PAS"/>
    <property type="match status" value="1"/>
</dbReference>
<dbReference type="InterPro" id="IPR001610">
    <property type="entry name" value="PAC"/>
</dbReference>
<gene>
    <name evidence="5" type="ORF">J7W16_20265</name>
</gene>
<keyword evidence="1 2" id="KW-0807">Transducer</keyword>
<dbReference type="EMBL" id="JAGKSQ010000013">
    <property type="protein sequence ID" value="MBP3953445.1"/>
    <property type="molecule type" value="Genomic_DNA"/>
</dbReference>
<dbReference type="SUPFAM" id="SSF55785">
    <property type="entry name" value="PYP-like sensor domain (PAS domain)"/>
    <property type="match status" value="1"/>
</dbReference>
<evidence type="ECO:0000259" key="3">
    <source>
        <dbReference type="PROSITE" id="PS50111"/>
    </source>
</evidence>
<reference evidence="5" key="1">
    <citation type="submission" date="2021-03" db="EMBL/GenBank/DDBJ databases">
        <title>Bacillus suaedae sp. nov., isolated from Suaeda aralocaspica.</title>
        <authorList>
            <person name="Lei R.F.R."/>
        </authorList>
    </citation>
    <scope>NUCLEOTIDE SEQUENCE</scope>
    <source>
        <strain evidence="5">YZJH907-2</strain>
    </source>
</reference>
<dbReference type="PROSITE" id="PS50111">
    <property type="entry name" value="CHEMOTAXIS_TRANSDUC_2"/>
    <property type="match status" value="1"/>
</dbReference>
<dbReference type="NCBIfam" id="TIGR00229">
    <property type="entry name" value="sensory_box"/>
    <property type="match status" value="1"/>
</dbReference>
<evidence type="ECO:0000259" key="4">
    <source>
        <dbReference type="PROSITE" id="PS50113"/>
    </source>
</evidence>
<name>A0A940X0Y1_9BACI</name>
<evidence type="ECO:0000256" key="2">
    <source>
        <dbReference type="PROSITE-ProRule" id="PRU00284"/>
    </source>
</evidence>
<comment type="caution">
    <text evidence="5">The sequence shown here is derived from an EMBL/GenBank/DDBJ whole genome shotgun (WGS) entry which is preliminary data.</text>
</comment>
<protein>
    <submittedName>
        <fullName evidence="5">PAS domain-containing protein</fullName>
    </submittedName>
</protein>
<dbReference type="Pfam" id="PF00015">
    <property type="entry name" value="MCPsignal"/>
    <property type="match status" value="1"/>
</dbReference>
<dbReference type="Proteomes" id="UP000678228">
    <property type="component" value="Unassembled WGS sequence"/>
</dbReference>
<dbReference type="SMART" id="SM00086">
    <property type="entry name" value="PAC"/>
    <property type="match status" value="1"/>
</dbReference>
<dbReference type="InterPro" id="IPR000014">
    <property type="entry name" value="PAS"/>
</dbReference>
<dbReference type="PROSITE" id="PS50113">
    <property type="entry name" value="PAC"/>
    <property type="match status" value="1"/>
</dbReference>
<dbReference type="Gene3D" id="1.10.287.950">
    <property type="entry name" value="Methyl-accepting chemotaxis protein"/>
    <property type="match status" value="1"/>
</dbReference>
<keyword evidence="6" id="KW-1185">Reference proteome</keyword>
<dbReference type="SMART" id="SM00283">
    <property type="entry name" value="MA"/>
    <property type="match status" value="1"/>
</dbReference>
<dbReference type="Pfam" id="PF13426">
    <property type="entry name" value="PAS_9"/>
    <property type="match status" value="1"/>
</dbReference>
<organism evidence="5 6">
    <name type="scientific">Halalkalibacter suaedae</name>
    <dbReference type="NCBI Taxonomy" id="2822140"/>
    <lineage>
        <taxon>Bacteria</taxon>
        <taxon>Bacillati</taxon>
        <taxon>Bacillota</taxon>
        <taxon>Bacilli</taxon>
        <taxon>Bacillales</taxon>
        <taxon>Bacillaceae</taxon>
        <taxon>Halalkalibacter</taxon>
    </lineage>
</organism>
<evidence type="ECO:0000313" key="6">
    <source>
        <dbReference type="Proteomes" id="UP000678228"/>
    </source>
</evidence>
<dbReference type="PANTHER" id="PTHR32089">
    <property type="entry name" value="METHYL-ACCEPTING CHEMOTAXIS PROTEIN MCPB"/>
    <property type="match status" value="1"/>
</dbReference>
<dbReference type="GO" id="GO:0007165">
    <property type="term" value="P:signal transduction"/>
    <property type="evidence" value="ECO:0007669"/>
    <property type="project" value="UniProtKB-KW"/>
</dbReference>
<dbReference type="InterPro" id="IPR000700">
    <property type="entry name" value="PAS-assoc_C"/>
</dbReference>
<dbReference type="PANTHER" id="PTHR32089:SF112">
    <property type="entry name" value="LYSOZYME-LIKE PROTEIN-RELATED"/>
    <property type="match status" value="1"/>
</dbReference>
<feature type="domain" description="PAC" evidence="4">
    <location>
        <begin position="84"/>
        <end position="138"/>
    </location>
</feature>
<dbReference type="SUPFAM" id="SSF58104">
    <property type="entry name" value="Methyl-accepting chemotaxis protein (MCP) signaling domain"/>
    <property type="match status" value="1"/>
</dbReference>
<dbReference type="AlphaFoldDB" id="A0A940X0Y1"/>
<accession>A0A940X0Y1</accession>
<sequence length="305" mass="34236">MIKGLKRSTQVLDQEAVIAAIEQSFAMIQFDPNGKVLWANQNFAETMEYTVNEMPNLLHKQFCTEEFANSREYQDLWKNLRNGQSFQEKIQRVTKSGRLIWLEATYSPVYDDNGKIVAVVKVATDITDRENQTLEMASRLQVMASELRQRAEQGIDKSKEVENVTDKLVLESKENFANLHSLKEQSASIGDIVKTIRGIASQTNLLALNAAIEAARAGEHGRGFSVVANEVRKLANGVQESIQEVNSHIGGITNEITKISEVTERSEKSITESQELLAKAMEEFTEIGESSRQLDVHAKTFRDTL</sequence>
<feature type="domain" description="Methyl-accepting transducer" evidence="3">
    <location>
        <begin position="125"/>
        <end position="305"/>
    </location>
</feature>
<proteinExistence type="predicted"/>
<dbReference type="Gene3D" id="3.30.450.20">
    <property type="entry name" value="PAS domain"/>
    <property type="match status" value="1"/>
</dbReference>
<dbReference type="GO" id="GO:0016020">
    <property type="term" value="C:membrane"/>
    <property type="evidence" value="ECO:0007669"/>
    <property type="project" value="InterPro"/>
</dbReference>
<evidence type="ECO:0000313" key="5">
    <source>
        <dbReference type="EMBL" id="MBP3953445.1"/>
    </source>
</evidence>
<dbReference type="InterPro" id="IPR035965">
    <property type="entry name" value="PAS-like_dom_sf"/>
</dbReference>
<evidence type="ECO:0000256" key="1">
    <source>
        <dbReference type="ARBA" id="ARBA00023224"/>
    </source>
</evidence>